<gene>
    <name evidence="1" type="ORF">MTR65_10475</name>
</gene>
<dbReference type="Proteomes" id="UP001162802">
    <property type="component" value="Unassembled WGS sequence"/>
</dbReference>
<name>A0ABT0AD43_9SPHN</name>
<sequence length="60" mass="6796">MSARRLEGDSADSFEPLARSLTQKARRLAEATLAARRLAARDTDAPWRRADLVWPLFRKG</sequence>
<dbReference type="EMBL" id="JALHAT010000016">
    <property type="protein sequence ID" value="MCJ1961107.1"/>
    <property type="molecule type" value="Genomic_DNA"/>
</dbReference>
<dbReference type="RefSeq" id="WP_243799891.1">
    <property type="nucleotide sequence ID" value="NZ_JALHAT010000016.1"/>
</dbReference>
<organism evidence="1 2">
    <name type="scientific">Novosphingobium mangrovi</name>
    <name type="common">ex Hu et al. 2023</name>
    <dbReference type="NCBI Taxonomy" id="2930094"/>
    <lineage>
        <taxon>Bacteria</taxon>
        <taxon>Pseudomonadati</taxon>
        <taxon>Pseudomonadota</taxon>
        <taxon>Alphaproteobacteria</taxon>
        <taxon>Sphingomonadales</taxon>
        <taxon>Sphingomonadaceae</taxon>
        <taxon>Novosphingobium</taxon>
    </lineage>
</organism>
<evidence type="ECO:0000313" key="2">
    <source>
        <dbReference type="Proteomes" id="UP001162802"/>
    </source>
</evidence>
<reference evidence="1" key="1">
    <citation type="submission" date="2022-03" db="EMBL/GenBank/DDBJ databases">
        <title>Identification of a novel bacterium isolated from mangrove sediments.</title>
        <authorList>
            <person name="Pan X."/>
        </authorList>
    </citation>
    <scope>NUCLEOTIDE SEQUENCE</scope>
    <source>
        <strain evidence="1">B2637</strain>
    </source>
</reference>
<comment type="caution">
    <text evidence="1">The sequence shown here is derived from an EMBL/GenBank/DDBJ whole genome shotgun (WGS) entry which is preliminary data.</text>
</comment>
<evidence type="ECO:0000313" key="1">
    <source>
        <dbReference type="EMBL" id="MCJ1961107.1"/>
    </source>
</evidence>
<accession>A0ABT0AD43</accession>
<proteinExistence type="predicted"/>
<protein>
    <submittedName>
        <fullName evidence="1">Uncharacterized protein</fullName>
    </submittedName>
</protein>
<keyword evidence="2" id="KW-1185">Reference proteome</keyword>